<dbReference type="AlphaFoldDB" id="A0A8J7MRA2"/>
<keyword evidence="2" id="KW-1185">Reference proteome</keyword>
<name>A0A8J7MRA2_9RHOB</name>
<reference evidence="1" key="1">
    <citation type="submission" date="2021-01" db="EMBL/GenBank/DDBJ databases">
        <title>Genome seq and assembly of Tabrizicola sp. KVB23.</title>
        <authorList>
            <person name="Chhetri G."/>
        </authorList>
    </citation>
    <scope>NUCLEOTIDE SEQUENCE</scope>
    <source>
        <strain evidence="1">KVB23</strain>
    </source>
</reference>
<evidence type="ECO:0000313" key="1">
    <source>
        <dbReference type="EMBL" id="MBL4927415.1"/>
    </source>
</evidence>
<gene>
    <name evidence="1" type="ORF">JI744_04775</name>
</gene>
<dbReference type="EMBL" id="JAESVP010000002">
    <property type="protein sequence ID" value="MBL4927415.1"/>
    <property type="molecule type" value="Genomic_DNA"/>
</dbReference>
<evidence type="ECO:0000313" key="2">
    <source>
        <dbReference type="Proteomes" id="UP000619033"/>
    </source>
</evidence>
<protein>
    <submittedName>
        <fullName evidence="1">Uncharacterized protein</fullName>
    </submittedName>
</protein>
<dbReference type="RefSeq" id="WP_202658546.1">
    <property type="nucleotide sequence ID" value="NZ_JAESVP010000002.1"/>
</dbReference>
<accession>A0A8J7MRA2</accession>
<sequence>MQAPSIRPGGHLPSTDGDINLYINAEAQAQPWFQANRRVIFVNGMDNTPQDHVESATALSLLQGCPVVGVFNKSDGKWADLGQCVADKVRMMPVQAGGDRNSFEGWAMATEALYQLARRAAPMVQKTDFVASMIDGNAAALAVYGLLAGAGGLNPLRTPVYCHSQGNLITSNALTAVALALGPASIAGMEVNSFGSPCRFWPPGIRRTNNAFTFDPITWLDLSADMSSSKVGFVAGHGFKLYMQKDAEFVVNRFRFGAFGTTMDMDEEGLAKFLVSLGPNPQRLRPIFERLRDMHQTDSDDVALAYVQAAPKPVLQALKRADPGVIKLLIDLLKSGWTADDEKRAIAVLEGL</sequence>
<organism evidence="1 2">
    <name type="scientific">Fuscibacter oryzae</name>
    <dbReference type="NCBI Taxonomy" id="2803939"/>
    <lineage>
        <taxon>Bacteria</taxon>
        <taxon>Pseudomonadati</taxon>
        <taxon>Pseudomonadota</taxon>
        <taxon>Alphaproteobacteria</taxon>
        <taxon>Rhodobacterales</taxon>
        <taxon>Paracoccaceae</taxon>
        <taxon>Fuscibacter</taxon>
    </lineage>
</organism>
<dbReference type="Proteomes" id="UP000619033">
    <property type="component" value="Unassembled WGS sequence"/>
</dbReference>
<comment type="caution">
    <text evidence="1">The sequence shown here is derived from an EMBL/GenBank/DDBJ whole genome shotgun (WGS) entry which is preliminary data.</text>
</comment>
<proteinExistence type="predicted"/>